<dbReference type="Proteomes" id="UP000217790">
    <property type="component" value="Unassembled WGS sequence"/>
</dbReference>
<keyword evidence="3" id="KW-1185">Reference proteome</keyword>
<feature type="signal peptide" evidence="1">
    <location>
        <begin position="1"/>
        <end position="29"/>
    </location>
</feature>
<accession>A0A2H3CEL7</accession>
<evidence type="ECO:0000313" key="2">
    <source>
        <dbReference type="EMBL" id="PBK80290.1"/>
    </source>
</evidence>
<dbReference type="InParanoid" id="A0A2H3CEL7"/>
<evidence type="ECO:0000313" key="3">
    <source>
        <dbReference type="Proteomes" id="UP000217790"/>
    </source>
</evidence>
<keyword evidence="1" id="KW-0732">Signal</keyword>
<dbReference type="AlphaFoldDB" id="A0A2H3CEL7"/>
<reference evidence="3" key="1">
    <citation type="journal article" date="2017" name="Nat. Ecol. Evol.">
        <title>Genome expansion and lineage-specific genetic innovations in the forest pathogenic fungi Armillaria.</title>
        <authorList>
            <person name="Sipos G."/>
            <person name="Prasanna A.N."/>
            <person name="Walter M.C."/>
            <person name="O'Connor E."/>
            <person name="Balint B."/>
            <person name="Krizsan K."/>
            <person name="Kiss B."/>
            <person name="Hess J."/>
            <person name="Varga T."/>
            <person name="Slot J."/>
            <person name="Riley R."/>
            <person name="Boka B."/>
            <person name="Rigling D."/>
            <person name="Barry K."/>
            <person name="Lee J."/>
            <person name="Mihaltcheva S."/>
            <person name="LaButti K."/>
            <person name="Lipzen A."/>
            <person name="Waldron R."/>
            <person name="Moloney N.M."/>
            <person name="Sperisen C."/>
            <person name="Kredics L."/>
            <person name="Vagvoelgyi C."/>
            <person name="Patrignani A."/>
            <person name="Fitzpatrick D."/>
            <person name="Nagy I."/>
            <person name="Doyle S."/>
            <person name="Anderson J.B."/>
            <person name="Grigoriev I.V."/>
            <person name="Gueldener U."/>
            <person name="Muensterkoetter M."/>
            <person name="Nagy L.G."/>
        </authorList>
    </citation>
    <scope>NUCLEOTIDE SEQUENCE [LARGE SCALE GENOMIC DNA]</scope>
    <source>
        <strain evidence="3">Ar21-2</strain>
    </source>
</reference>
<gene>
    <name evidence="2" type="ORF">ARMGADRAFT_1020984</name>
</gene>
<dbReference type="EMBL" id="KZ293749">
    <property type="protein sequence ID" value="PBK80290.1"/>
    <property type="molecule type" value="Genomic_DNA"/>
</dbReference>
<sequence>MAKASASAGVRSATFAHWILFFATSDCHTVVVDPPRVYDSFRLTSTHGWPLRYYEYNHDCLLSRADATSASHDSRLNTGLPSLTVLLVADLLSKSRLNPIMWRCRTAWTDCTLLLSGLLFTVVQYLCFSDLCAR</sequence>
<name>A0A2H3CEL7_ARMGA</name>
<feature type="chain" id="PRO_5013628516" description="Secreted protein" evidence="1">
    <location>
        <begin position="30"/>
        <end position="134"/>
    </location>
</feature>
<proteinExistence type="predicted"/>
<evidence type="ECO:0008006" key="4">
    <source>
        <dbReference type="Google" id="ProtNLM"/>
    </source>
</evidence>
<evidence type="ECO:0000256" key="1">
    <source>
        <dbReference type="SAM" id="SignalP"/>
    </source>
</evidence>
<organism evidence="2 3">
    <name type="scientific">Armillaria gallica</name>
    <name type="common">Bulbous honey fungus</name>
    <name type="synonym">Armillaria bulbosa</name>
    <dbReference type="NCBI Taxonomy" id="47427"/>
    <lineage>
        <taxon>Eukaryota</taxon>
        <taxon>Fungi</taxon>
        <taxon>Dikarya</taxon>
        <taxon>Basidiomycota</taxon>
        <taxon>Agaricomycotina</taxon>
        <taxon>Agaricomycetes</taxon>
        <taxon>Agaricomycetidae</taxon>
        <taxon>Agaricales</taxon>
        <taxon>Marasmiineae</taxon>
        <taxon>Physalacriaceae</taxon>
        <taxon>Armillaria</taxon>
    </lineage>
</organism>
<protein>
    <recommendedName>
        <fullName evidence="4">Secreted protein</fullName>
    </recommendedName>
</protein>